<dbReference type="OrthoDB" id="2121326at2759"/>
<organism evidence="3 4">
    <name type="scientific">Carpediemonas membranifera</name>
    <dbReference type="NCBI Taxonomy" id="201153"/>
    <lineage>
        <taxon>Eukaryota</taxon>
        <taxon>Metamonada</taxon>
        <taxon>Carpediemonas-like organisms</taxon>
        <taxon>Carpediemonas</taxon>
    </lineage>
</organism>
<gene>
    <name evidence="3" type="ORF">J8273_0137</name>
</gene>
<dbReference type="EMBL" id="JAHDYR010000012">
    <property type="protein sequence ID" value="KAG9394929.1"/>
    <property type="molecule type" value="Genomic_DNA"/>
</dbReference>
<name>A0A8J6E0C7_9EUKA</name>
<feature type="domain" description="Thioredoxin" evidence="2">
    <location>
        <begin position="5"/>
        <end position="97"/>
    </location>
</feature>
<evidence type="ECO:0000259" key="2">
    <source>
        <dbReference type="Pfam" id="PF00085"/>
    </source>
</evidence>
<accession>A0A8J6E0C7</accession>
<dbReference type="AlphaFoldDB" id="A0A8J6E0C7"/>
<dbReference type="CDD" id="cd02947">
    <property type="entry name" value="TRX_family"/>
    <property type="match status" value="1"/>
</dbReference>
<dbReference type="Proteomes" id="UP000717585">
    <property type="component" value="Unassembled WGS sequence"/>
</dbReference>
<evidence type="ECO:0000313" key="4">
    <source>
        <dbReference type="Proteomes" id="UP000717585"/>
    </source>
</evidence>
<evidence type="ECO:0000313" key="3">
    <source>
        <dbReference type="EMBL" id="KAG9394929.1"/>
    </source>
</evidence>
<dbReference type="InterPro" id="IPR013766">
    <property type="entry name" value="Thioredoxin_domain"/>
</dbReference>
<dbReference type="InterPro" id="IPR036249">
    <property type="entry name" value="Thioredoxin-like_sf"/>
</dbReference>
<evidence type="ECO:0000256" key="1">
    <source>
        <dbReference type="SAM" id="Coils"/>
    </source>
</evidence>
<feature type="coiled-coil region" evidence="1">
    <location>
        <begin position="211"/>
        <end position="238"/>
    </location>
</feature>
<keyword evidence="1" id="KW-0175">Coiled coil</keyword>
<keyword evidence="4" id="KW-1185">Reference proteome</keyword>
<dbReference type="Gene3D" id="3.40.30.10">
    <property type="entry name" value="Glutaredoxin"/>
    <property type="match status" value="1"/>
</dbReference>
<comment type="caution">
    <text evidence="3">The sequence shown here is derived from an EMBL/GenBank/DDBJ whole genome shotgun (WGS) entry which is preliminary data.</text>
</comment>
<dbReference type="Pfam" id="PF00085">
    <property type="entry name" value="Thioredoxin"/>
    <property type="match status" value="1"/>
</dbReference>
<proteinExistence type="predicted"/>
<sequence>MVHIVVSEAEARDIVAHSHTVVLIFTAAHCGPSQVLVELLREESSRRLPIRVRVVFVDVASCGRFADEHEVAVTPVALGFLDGVVKYRMEGAIPATLIRICESLSLCDEASQMSGRARGPMKTFDMLADLTDPAGDVSDLSAILLAIAKDIDPQSRLLCENVETDDHLYNRWRLSIKGVEVKCDLHFKRHKEHYQSLRIQNSREFEERFHERIASLEAKRVEEKLVKLEAADTTAKKEVNLPKVTTVKKEE</sequence>
<protein>
    <submittedName>
        <fullName evidence="3">Thioredoxin</fullName>
    </submittedName>
</protein>
<dbReference type="SUPFAM" id="SSF52833">
    <property type="entry name" value="Thioredoxin-like"/>
    <property type="match status" value="1"/>
</dbReference>
<reference evidence="3" key="1">
    <citation type="submission" date="2021-05" db="EMBL/GenBank/DDBJ databases">
        <title>A free-living protist that lacks canonical eukaryotic 1 DNA replication and segregation systems.</title>
        <authorList>
            <person name="Salas-Leiva D.E."/>
            <person name="Tromer E.C."/>
            <person name="Curtis B.A."/>
            <person name="Jerlstrom-Hultqvist J."/>
            <person name="Kolisko M."/>
            <person name="Yi Z."/>
            <person name="Salas-Leiva J.S."/>
            <person name="Gallot-Lavallee L."/>
            <person name="Kops G.J.P.L."/>
            <person name="Archibald J.M."/>
            <person name="Simpson A.G.B."/>
            <person name="Roger A.J."/>
        </authorList>
    </citation>
    <scope>NUCLEOTIDE SEQUENCE</scope>
    <source>
        <strain evidence="3">BICM</strain>
    </source>
</reference>